<dbReference type="EMBL" id="JAODAN010000010">
    <property type="protein sequence ID" value="KAK1921541.1"/>
    <property type="molecule type" value="Genomic_DNA"/>
</dbReference>
<sequence>MSTSSATDMTLVVVLSVTATVYLGYHTYRFDKWRCLVPSRKDWFRVLLTWMLIMSFVSLTIWGIGWSCIKSELGWVTLPKYGAMPVPNQLWSQKFRKYNLPLTFWVNFAFTLQVSLNAEEGLYWYHLMRAVRKPKSARAWLSSSFFYTWIVISIVCGAMQFAIAWISFEDMVVQSTRMYLGGGTIELSVVLASSIVIFKFPSFLRDVKSSGAGPEVRSRLHFYHEANKVRTFFRIIFASTVLTLGVDGMTEKKVVNLNHIAGDALQQIAFGAYFFAGVVSIILYLPRNWSGMSNPNRIMVAGGGGDQLSPPNHLASNALISLLREGGQWDDVDDAVVKNVRTVSKYDNHVKQDWERDSPIRTPHVLENWTSPFAVQTTEEPPREIRIHVEQQQEVYIEREGDLGHVV</sequence>
<feature type="transmembrane region" description="Helical" evidence="1">
    <location>
        <begin position="178"/>
        <end position="198"/>
    </location>
</feature>
<evidence type="ECO:0000256" key="1">
    <source>
        <dbReference type="SAM" id="Phobius"/>
    </source>
</evidence>
<evidence type="ECO:0000313" key="3">
    <source>
        <dbReference type="Proteomes" id="UP001182556"/>
    </source>
</evidence>
<accession>A0AAD9CTB4</accession>
<feature type="transmembrane region" description="Helical" evidence="1">
    <location>
        <begin position="146"/>
        <end position="166"/>
    </location>
</feature>
<comment type="caution">
    <text evidence="2">The sequence shown here is derived from an EMBL/GenBank/DDBJ whole genome shotgun (WGS) entry which is preliminary data.</text>
</comment>
<keyword evidence="3" id="KW-1185">Reference proteome</keyword>
<organism evidence="2 3">
    <name type="scientific">Papiliotrema laurentii</name>
    <name type="common">Cryptococcus laurentii</name>
    <dbReference type="NCBI Taxonomy" id="5418"/>
    <lineage>
        <taxon>Eukaryota</taxon>
        <taxon>Fungi</taxon>
        <taxon>Dikarya</taxon>
        <taxon>Basidiomycota</taxon>
        <taxon>Agaricomycotina</taxon>
        <taxon>Tremellomycetes</taxon>
        <taxon>Tremellales</taxon>
        <taxon>Rhynchogastremaceae</taxon>
        <taxon>Papiliotrema</taxon>
    </lineage>
</organism>
<keyword evidence="1" id="KW-0472">Membrane</keyword>
<dbReference type="AlphaFoldDB" id="A0AAD9CTB4"/>
<feature type="transmembrane region" description="Helical" evidence="1">
    <location>
        <begin position="46"/>
        <end position="65"/>
    </location>
</feature>
<protein>
    <submittedName>
        <fullName evidence="2">Uncharacterized protein</fullName>
    </submittedName>
</protein>
<feature type="transmembrane region" description="Helical" evidence="1">
    <location>
        <begin position="6"/>
        <end position="25"/>
    </location>
</feature>
<keyword evidence="1" id="KW-0812">Transmembrane</keyword>
<feature type="transmembrane region" description="Helical" evidence="1">
    <location>
        <begin position="231"/>
        <end position="248"/>
    </location>
</feature>
<gene>
    <name evidence="2" type="ORF">DB88DRAFT_68183</name>
</gene>
<dbReference type="Proteomes" id="UP001182556">
    <property type="component" value="Unassembled WGS sequence"/>
</dbReference>
<keyword evidence="1" id="KW-1133">Transmembrane helix</keyword>
<feature type="transmembrane region" description="Helical" evidence="1">
    <location>
        <begin position="104"/>
        <end position="125"/>
    </location>
</feature>
<name>A0AAD9CTB4_PAPLA</name>
<evidence type="ECO:0000313" key="2">
    <source>
        <dbReference type="EMBL" id="KAK1921541.1"/>
    </source>
</evidence>
<proteinExistence type="predicted"/>
<reference evidence="2" key="1">
    <citation type="submission" date="2023-02" db="EMBL/GenBank/DDBJ databases">
        <title>Identification and recombinant expression of a fungal hydrolase from Papiliotrema laurentii that hydrolyzes apple cutin and clears colloidal polyester polyurethane.</title>
        <authorList>
            <consortium name="DOE Joint Genome Institute"/>
            <person name="Roman V.A."/>
            <person name="Bojanowski C."/>
            <person name="Crable B.R."/>
            <person name="Wagner D.N."/>
            <person name="Hung C.S."/>
            <person name="Nadeau L.J."/>
            <person name="Schratz L."/>
            <person name="Haridas S."/>
            <person name="Pangilinan J."/>
            <person name="Lipzen A."/>
            <person name="Na H."/>
            <person name="Yan M."/>
            <person name="Ng V."/>
            <person name="Grigoriev I.V."/>
            <person name="Spatafora J.W."/>
            <person name="Barlow D."/>
            <person name="Biffinger J."/>
            <person name="Kelley-Loughnane N."/>
            <person name="Varaljay V.A."/>
            <person name="Crookes-Goodson W.J."/>
        </authorList>
    </citation>
    <scope>NUCLEOTIDE SEQUENCE</scope>
    <source>
        <strain evidence="2">5307AH</strain>
    </source>
</reference>
<feature type="transmembrane region" description="Helical" evidence="1">
    <location>
        <begin position="268"/>
        <end position="285"/>
    </location>
</feature>